<evidence type="ECO:0000256" key="5">
    <source>
        <dbReference type="ARBA" id="ARBA00023002"/>
    </source>
</evidence>
<dbReference type="HOGENOM" id="CLU_001570_27_0_1"/>
<reference evidence="11 12" key="1">
    <citation type="journal article" date="2012" name="Proc. Natl. Acad. Sci. U.S.A.">
        <title>Comparative genomics of Ceriporiopsis subvermispora and Phanerochaete chrysosporium provide insight into selective ligninolysis.</title>
        <authorList>
            <person name="Fernandez-Fueyo E."/>
            <person name="Ruiz-Duenas F.J."/>
            <person name="Ferreira P."/>
            <person name="Floudas D."/>
            <person name="Hibbett D.S."/>
            <person name="Canessa P."/>
            <person name="Larrondo L.F."/>
            <person name="James T.Y."/>
            <person name="Seelenfreund D."/>
            <person name="Lobos S."/>
            <person name="Polanco R."/>
            <person name="Tello M."/>
            <person name="Honda Y."/>
            <person name="Watanabe T."/>
            <person name="Watanabe T."/>
            <person name="Ryu J.S."/>
            <person name="Kubicek C.P."/>
            <person name="Schmoll M."/>
            <person name="Gaskell J."/>
            <person name="Hammel K.E."/>
            <person name="St John F.J."/>
            <person name="Vanden Wymelenberg A."/>
            <person name="Sabat G."/>
            <person name="Splinter BonDurant S."/>
            <person name="Syed K."/>
            <person name="Yadav J.S."/>
            <person name="Doddapaneni H."/>
            <person name="Subramanian V."/>
            <person name="Lavin J.L."/>
            <person name="Oguiza J.A."/>
            <person name="Perez G."/>
            <person name="Pisabarro A.G."/>
            <person name="Ramirez L."/>
            <person name="Santoyo F."/>
            <person name="Master E."/>
            <person name="Coutinho P.M."/>
            <person name="Henrissat B."/>
            <person name="Lombard V."/>
            <person name="Magnuson J.K."/>
            <person name="Kuees U."/>
            <person name="Hori C."/>
            <person name="Igarashi K."/>
            <person name="Samejima M."/>
            <person name="Held B.W."/>
            <person name="Barry K.W."/>
            <person name="LaButti K.M."/>
            <person name="Lapidus A."/>
            <person name="Lindquist E.A."/>
            <person name="Lucas S.M."/>
            <person name="Riley R."/>
            <person name="Salamov A.A."/>
            <person name="Hoffmeister D."/>
            <person name="Schwenk D."/>
            <person name="Hadar Y."/>
            <person name="Yarden O."/>
            <person name="de Vries R.P."/>
            <person name="Wiebenga A."/>
            <person name="Stenlid J."/>
            <person name="Eastwood D."/>
            <person name="Grigoriev I.V."/>
            <person name="Berka R.M."/>
            <person name="Blanchette R.A."/>
            <person name="Kersten P."/>
            <person name="Martinez A.T."/>
            <person name="Vicuna R."/>
            <person name="Cullen D."/>
        </authorList>
    </citation>
    <scope>NUCLEOTIDE SEQUENCE [LARGE SCALE GENOMIC DNA]</scope>
    <source>
        <strain evidence="11 12">B</strain>
    </source>
</reference>
<comment type="cofactor">
    <cofactor evidence="1 8">
        <name>heme</name>
        <dbReference type="ChEBI" id="CHEBI:30413"/>
    </cofactor>
</comment>
<comment type="similarity">
    <text evidence="2 9">Belongs to the cytochrome P450 family.</text>
</comment>
<dbReference type="GO" id="GO:0016705">
    <property type="term" value="F:oxidoreductase activity, acting on paired donors, with incorporation or reduction of molecular oxygen"/>
    <property type="evidence" value="ECO:0007669"/>
    <property type="project" value="InterPro"/>
</dbReference>
<dbReference type="PANTHER" id="PTHR24287:SF1">
    <property type="entry name" value="P450, PUTATIVE (EUROFUNG)-RELATED"/>
    <property type="match status" value="1"/>
</dbReference>
<evidence type="ECO:0000256" key="10">
    <source>
        <dbReference type="SAM" id="MobiDB-lite"/>
    </source>
</evidence>
<dbReference type="AlphaFoldDB" id="M2RC05"/>
<dbReference type="EMBL" id="KB445798">
    <property type="protein sequence ID" value="EMD36326.1"/>
    <property type="molecule type" value="Genomic_DNA"/>
</dbReference>
<organism evidence="11 12">
    <name type="scientific">Ceriporiopsis subvermispora (strain B)</name>
    <name type="common">White-rot fungus</name>
    <name type="synonym">Gelatoporia subvermispora</name>
    <dbReference type="NCBI Taxonomy" id="914234"/>
    <lineage>
        <taxon>Eukaryota</taxon>
        <taxon>Fungi</taxon>
        <taxon>Dikarya</taxon>
        <taxon>Basidiomycota</taxon>
        <taxon>Agaricomycotina</taxon>
        <taxon>Agaricomycetes</taxon>
        <taxon>Polyporales</taxon>
        <taxon>Gelatoporiaceae</taxon>
        <taxon>Gelatoporia</taxon>
    </lineage>
</organism>
<protein>
    <recommendedName>
        <fullName evidence="13">Cytochrome P450</fullName>
    </recommendedName>
</protein>
<evidence type="ECO:0008006" key="13">
    <source>
        <dbReference type="Google" id="ProtNLM"/>
    </source>
</evidence>
<dbReference type="Gene3D" id="1.10.630.10">
    <property type="entry name" value="Cytochrome P450"/>
    <property type="match status" value="1"/>
</dbReference>
<name>M2RC05_CERS8</name>
<dbReference type="InterPro" id="IPR002403">
    <property type="entry name" value="Cyt_P450_E_grp-IV"/>
</dbReference>
<dbReference type="InterPro" id="IPR017972">
    <property type="entry name" value="Cyt_P450_CS"/>
</dbReference>
<keyword evidence="5 9" id="KW-0560">Oxidoreductase</keyword>
<evidence type="ECO:0000313" key="12">
    <source>
        <dbReference type="Proteomes" id="UP000016930"/>
    </source>
</evidence>
<dbReference type="SUPFAM" id="SSF48264">
    <property type="entry name" value="Cytochrome P450"/>
    <property type="match status" value="1"/>
</dbReference>
<gene>
    <name evidence="11" type="ORF">CERSUDRAFT_95659</name>
</gene>
<proteinExistence type="inferred from homology"/>
<evidence type="ECO:0000256" key="3">
    <source>
        <dbReference type="ARBA" id="ARBA00022617"/>
    </source>
</evidence>
<keyword evidence="3 8" id="KW-0349">Heme</keyword>
<evidence type="ECO:0000256" key="7">
    <source>
        <dbReference type="ARBA" id="ARBA00023033"/>
    </source>
</evidence>
<dbReference type="GO" id="GO:0020037">
    <property type="term" value="F:heme binding"/>
    <property type="evidence" value="ECO:0007669"/>
    <property type="project" value="InterPro"/>
</dbReference>
<dbReference type="PRINTS" id="PR00385">
    <property type="entry name" value="P450"/>
</dbReference>
<evidence type="ECO:0000256" key="6">
    <source>
        <dbReference type="ARBA" id="ARBA00023004"/>
    </source>
</evidence>
<evidence type="ECO:0000256" key="8">
    <source>
        <dbReference type="PIRSR" id="PIRSR602403-1"/>
    </source>
</evidence>
<dbReference type="PROSITE" id="PS00086">
    <property type="entry name" value="CYTOCHROME_P450"/>
    <property type="match status" value="1"/>
</dbReference>
<accession>M2RC05</accession>
<dbReference type="InterPro" id="IPR001128">
    <property type="entry name" value="Cyt_P450"/>
</dbReference>
<dbReference type="GO" id="GO:0004497">
    <property type="term" value="F:monooxygenase activity"/>
    <property type="evidence" value="ECO:0007669"/>
    <property type="project" value="UniProtKB-KW"/>
</dbReference>
<feature type="region of interest" description="Disordered" evidence="10">
    <location>
        <begin position="490"/>
        <end position="511"/>
    </location>
</feature>
<feature type="binding site" description="axial binding residue" evidence="8">
    <location>
        <position position="462"/>
    </location>
    <ligand>
        <name>heme</name>
        <dbReference type="ChEBI" id="CHEBI:30413"/>
    </ligand>
    <ligandPart>
        <name>Fe</name>
        <dbReference type="ChEBI" id="CHEBI:18248"/>
    </ligandPart>
</feature>
<keyword evidence="12" id="KW-1185">Reference proteome</keyword>
<keyword evidence="6 8" id="KW-0408">Iron</keyword>
<dbReference type="Proteomes" id="UP000016930">
    <property type="component" value="Unassembled WGS sequence"/>
</dbReference>
<evidence type="ECO:0000256" key="4">
    <source>
        <dbReference type="ARBA" id="ARBA00022723"/>
    </source>
</evidence>
<dbReference type="STRING" id="914234.M2RC05"/>
<keyword evidence="7 9" id="KW-0503">Monooxygenase</keyword>
<dbReference type="InterPro" id="IPR047146">
    <property type="entry name" value="Cyt_P450_E_CYP52_fungi"/>
</dbReference>
<dbReference type="OrthoDB" id="1470350at2759"/>
<dbReference type="PANTHER" id="PTHR24287">
    <property type="entry name" value="P450, PUTATIVE (EUROFUNG)-RELATED"/>
    <property type="match status" value="1"/>
</dbReference>
<sequence>MGAVLPPVWTGTLPGNVDVLWDRWKTFSCGYPSDSHAKMSEKLGPTFAIDSMWRHHISTSDANVIKVNTASQIVTDFSKFSKGDLFRDIMRGFLGNGIFNSDGEMWRFHRHIARPFFSRVKAAKLDLFQAYSGNIIYHHMKVHGSSSDADSAIAKMKGRFREGHTVNFQDLASRYALDSSTQFLFGRSIGFLRDPLPYEWNAKRADSSPPNTPAERFAHSLRSLQEVVAERWRLQRIWPLFEILEDKCKTHMKVLNLFVNPIVREALERHSKLEHDSNERGARSPEPETFVDFMAHHTTDSVLIHDETLNMLLAARDSTSATITFTVYFLCMYPHVLNRLRAEVRATVGLTRCPTEDDIRNMRYLRAVIDETMRLYPPVSSNVRNATCDTTIPNSDPRGKPFFVPAGTSIVYSPLIVGRRQEYWGHDAEEFDPDRFLDGRRDKYLRRNPWIFVPFNAGPRTCLGQQFAYNAMSVFLIRLLQNFSEMHLAPEAQPPGTLPPDDWSTANGRKGKERFFPKKSITLYSSGGLWVRMDEG</sequence>
<evidence type="ECO:0000256" key="2">
    <source>
        <dbReference type="ARBA" id="ARBA00010617"/>
    </source>
</evidence>
<evidence type="ECO:0000256" key="9">
    <source>
        <dbReference type="RuleBase" id="RU000461"/>
    </source>
</evidence>
<dbReference type="GO" id="GO:0005506">
    <property type="term" value="F:iron ion binding"/>
    <property type="evidence" value="ECO:0007669"/>
    <property type="project" value="InterPro"/>
</dbReference>
<dbReference type="Pfam" id="PF00067">
    <property type="entry name" value="p450"/>
    <property type="match status" value="1"/>
</dbReference>
<dbReference type="InterPro" id="IPR036396">
    <property type="entry name" value="Cyt_P450_sf"/>
</dbReference>
<keyword evidence="4 8" id="KW-0479">Metal-binding</keyword>
<evidence type="ECO:0000313" key="11">
    <source>
        <dbReference type="EMBL" id="EMD36326.1"/>
    </source>
</evidence>
<evidence type="ECO:0000256" key="1">
    <source>
        <dbReference type="ARBA" id="ARBA00001971"/>
    </source>
</evidence>
<dbReference type="PRINTS" id="PR00465">
    <property type="entry name" value="EP450IV"/>
</dbReference>